<dbReference type="Proteomes" id="UP000281261">
    <property type="component" value="Unassembled WGS sequence"/>
</dbReference>
<evidence type="ECO:0000313" key="2">
    <source>
        <dbReference type="Proteomes" id="UP000281261"/>
    </source>
</evidence>
<protein>
    <submittedName>
        <fullName evidence="1">Uncharacterized protein</fullName>
    </submittedName>
</protein>
<evidence type="ECO:0000313" key="1">
    <source>
        <dbReference type="EMBL" id="RLC37325.1"/>
    </source>
</evidence>
<dbReference type="EMBL" id="QMNG01000006">
    <property type="protein sequence ID" value="RLC37325.1"/>
    <property type="molecule type" value="Genomic_DNA"/>
</dbReference>
<dbReference type="PROSITE" id="PS51257">
    <property type="entry name" value="PROKAR_LIPOPROTEIN"/>
    <property type="match status" value="1"/>
</dbReference>
<accession>A0A420ZCP8</accession>
<organism evidence="1 2">
    <name type="scientific">candidate division Kazan bacterium</name>
    <dbReference type="NCBI Taxonomy" id="2202143"/>
    <lineage>
        <taxon>Bacteria</taxon>
        <taxon>Bacteria division Kazan-3B-28</taxon>
    </lineage>
</organism>
<gene>
    <name evidence="1" type="ORF">DRH29_02440</name>
</gene>
<dbReference type="AlphaFoldDB" id="A0A420ZCP8"/>
<comment type="caution">
    <text evidence="1">The sequence shown here is derived from an EMBL/GenBank/DDBJ whole genome shotgun (WGS) entry which is preliminary data.</text>
</comment>
<reference evidence="1 2" key="1">
    <citation type="submission" date="2018-06" db="EMBL/GenBank/DDBJ databases">
        <title>Extensive metabolic versatility and redundancy in microbially diverse, dynamic hydrothermal sediments.</title>
        <authorList>
            <person name="Dombrowski N."/>
            <person name="Teske A."/>
            <person name="Baker B.J."/>
        </authorList>
    </citation>
    <scope>NUCLEOTIDE SEQUENCE [LARGE SCALE GENOMIC DNA]</scope>
    <source>
        <strain evidence="1">B79_G16</strain>
    </source>
</reference>
<proteinExistence type="predicted"/>
<name>A0A420ZCP8_UNCK3</name>
<sequence>MRTIAFIIIVVLWLVASCNLLPTSSGGPKLIINGTEVNSVPWADGEVGTVVWDSGLSESATSEQFDVALMNGPWYLPRGDEITVDYSDFSDDWNSSVHGLYSTTGKQETVGSNIRYVFTKNEYIEPVAVDGSTMTYSCDKLLQLSMWSDSEESLFYLIVTPYEEGVFLVSIIHKLVNITK</sequence>